<evidence type="ECO:0000313" key="3">
    <source>
        <dbReference type="Proteomes" id="UP000005496"/>
    </source>
</evidence>
<evidence type="ECO:0000313" key="2">
    <source>
        <dbReference type="EMBL" id="EFI35403.1"/>
    </source>
</evidence>
<comment type="caution">
    <text evidence="2">The sequence shown here is derived from an EMBL/GenBank/DDBJ whole genome shotgun (WGS) entry which is preliminary data.</text>
</comment>
<protein>
    <recommendedName>
        <fullName evidence="1">CGGC domain-containing protein</fullName>
    </recommendedName>
</protein>
<dbReference type="Pfam" id="PF08821">
    <property type="entry name" value="CGGC"/>
    <property type="match status" value="1"/>
</dbReference>
<accession>D6SL42</accession>
<evidence type="ECO:0000259" key="1">
    <source>
        <dbReference type="SMART" id="SM01078"/>
    </source>
</evidence>
<reference evidence="2" key="1">
    <citation type="submission" date="2010-05" db="EMBL/GenBank/DDBJ databases">
        <title>The draft genome of Desulfonatronospira thiodismutans ASO3-1.</title>
        <authorList>
            <consortium name="US DOE Joint Genome Institute (JGI-PGF)"/>
            <person name="Lucas S."/>
            <person name="Copeland A."/>
            <person name="Lapidus A."/>
            <person name="Cheng J.-F."/>
            <person name="Bruce D."/>
            <person name="Goodwin L."/>
            <person name="Pitluck S."/>
            <person name="Chertkov O."/>
            <person name="Brettin T."/>
            <person name="Detter J.C."/>
            <person name="Han C."/>
            <person name="Land M.L."/>
            <person name="Hauser L."/>
            <person name="Kyrpides N."/>
            <person name="Mikhailova N."/>
            <person name="Muyzer G."/>
            <person name="Woyke T."/>
        </authorList>
    </citation>
    <scope>NUCLEOTIDE SEQUENCE [LARGE SCALE GENOMIC DNA]</scope>
    <source>
        <strain evidence="2">ASO3-1</strain>
    </source>
</reference>
<organism evidence="2 3">
    <name type="scientific">Desulfonatronospira thiodismutans ASO3-1</name>
    <dbReference type="NCBI Taxonomy" id="555779"/>
    <lineage>
        <taxon>Bacteria</taxon>
        <taxon>Pseudomonadati</taxon>
        <taxon>Thermodesulfobacteriota</taxon>
        <taxon>Desulfovibrionia</taxon>
        <taxon>Desulfovibrionales</taxon>
        <taxon>Desulfonatronovibrionaceae</taxon>
        <taxon>Desulfonatronospira</taxon>
    </lineage>
</organism>
<dbReference type="AlphaFoldDB" id="D6SL42"/>
<dbReference type="EMBL" id="ACJN02000001">
    <property type="protein sequence ID" value="EFI35403.1"/>
    <property type="molecule type" value="Genomic_DNA"/>
</dbReference>
<dbReference type="eggNOG" id="COG5561">
    <property type="taxonomic scope" value="Bacteria"/>
</dbReference>
<dbReference type="OrthoDB" id="9789971at2"/>
<dbReference type="Proteomes" id="UP000005496">
    <property type="component" value="Unassembled WGS sequence"/>
</dbReference>
<dbReference type="InterPro" id="IPR014925">
    <property type="entry name" value="CGGC_dom"/>
</dbReference>
<feature type="domain" description="CGGC" evidence="1">
    <location>
        <begin position="3"/>
        <end position="115"/>
    </location>
</feature>
<dbReference type="RefSeq" id="WP_008868535.1">
    <property type="nucleotide sequence ID" value="NZ_ACJN02000001.1"/>
</dbReference>
<sequence>MKKIALIACSMIRGSNLCPGDAKCFVALGRKEGEFKRYENQDVSLVGIVDCGGCEGNKNRVVCSMALLNMHLKALNEKVDTIHVSTCIMKYCKRKDDLIEAIRQKAGVEVVEGTHDYIPPSIFEQS</sequence>
<name>D6SL42_9BACT</name>
<proteinExistence type="predicted"/>
<gene>
    <name evidence="2" type="ORF">Dthio_PD2819</name>
</gene>
<keyword evidence="3" id="KW-1185">Reference proteome</keyword>
<dbReference type="SMART" id="SM01078">
    <property type="entry name" value="CGGC"/>
    <property type="match status" value="1"/>
</dbReference>